<dbReference type="InterPro" id="IPR037214">
    <property type="entry name" value="TROVE_dom_sf"/>
</dbReference>
<dbReference type="InterPro" id="IPR008858">
    <property type="entry name" value="TROVE_dom"/>
</dbReference>
<protein>
    <submittedName>
        <fullName evidence="9">TROVE domain-containing protein</fullName>
    </submittedName>
</protein>
<evidence type="ECO:0000256" key="1">
    <source>
        <dbReference type="ARBA" id="ARBA00004496"/>
    </source>
</evidence>
<evidence type="ECO:0000259" key="8">
    <source>
        <dbReference type="PROSITE" id="PS50988"/>
    </source>
</evidence>
<dbReference type="GO" id="GO:0046872">
    <property type="term" value="F:metal ion binding"/>
    <property type="evidence" value="ECO:0007669"/>
    <property type="project" value="UniProtKB-KW"/>
</dbReference>
<keyword evidence="5" id="KW-0694">RNA-binding</keyword>
<dbReference type="PANTHER" id="PTHR14202:SF0">
    <property type="entry name" value="RNA-BINDING PROTEIN RO60"/>
    <property type="match status" value="1"/>
</dbReference>
<dbReference type="InterPro" id="IPR036465">
    <property type="entry name" value="vWFA_dom_sf"/>
</dbReference>
<dbReference type="Gene3D" id="3.40.50.410">
    <property type="entry name" value="von Willebrand factor, type A domain"/>
    <property type="match status" value="1"/>
</dbReference>
<dbReference type="SUPFAM" id="SSF53300">
    <property type="entry name" value="vWA-like"/>
    <property type="match status" value="1"/>
</dbReference>
<accession>A0AB39Y5L8</accession>
<evidence type="ECO:0000256" key="4">
    <source>
        <dbReference type="ARBA" id="ARBA00022723"/>
    </source>
</evidence>
<evidence type="ECO:0000256" key="7">
    <source>
        <dbReference type="SAM" id="MobiDB-lite"/>
    </source>
</evidence>
<comment type="subcellular location">
    <subcellularLocation>
        <location evidence="1">Cytoplasm</location>
    </subcellularLocation>
</comment>
<dbReference type="PANTHER" id="PTHR14202">
    <property type="entry name" value="60 KDA RIBONUCLEOPROTEIN SSA/RO"/>
    <property type="match status" value="1"/>
</dbReference>
<dbReference type="PROSITE" id="PS50988">
    <property type="entry name" value="TROVE"/>
    <property type="match status" value="1"/>
</dbReference>
<keyword evidence="3" id="KW-0963">Cytoplasm</keyword>
<dbReference type="Pfam" id="PF05731">
    <property type="entry name" value="TROVE"/>
    <property type="match status" value="1"/>
</dbReference>
<dbReference type="EMBL" id="CP165727">
    <property type="protein sequence ID" value="XDV63787.1"/>
    <property type="molecule type" value="Genomic_DNA"/>
</dbReference>
<dbReference type="GO" id="GO:0003723">
    <property type="term" value="F:RNA binding"/>
    <property type="evidence" value="ECO:0007669"/>
    <property type="project" value="UniProtKB-KW"/>
</dbReference>
<reference evidence="9" key="1">
    <citation type="submission" date="2024-08" db="EMBL/GenBank/DDBJ databases">
        <authorList>
            <person name="Yu S.T."/>
        </authorList>
    </citation>
    <scope>NUCLEOTIDE SEQUENCE</scope>
    <source>
        <strain evidence="9">R33</strain>
    </source>
</reference>
<sequence>MARFNLRAPKKVSAAAGPTSPVRSTGRTANHQGSRGFARDPRSELFLLAVANFVTQRTFYESGEARDDRFCALVRRLAVEDPAWTAGLLGWLRTDANMRTASLVGAAEYVKARLDAGATDGPSNRQVVDSVLRRADEPGELLAYWTATYGRNVPKPVKRGVADAVRRLYSGSSLLKYDTASKGFRFGDVLNLVHASPDPAKAWQGELFRYALDRRHHPETAQVPAGNRTLLAHRELMELPVEERRAVVTAPDGAERLAAAGMTWEALAGWLQGPMDATAWEAVIPSMGAMALLRNLRNFDQAGVSDAVAAQVAAKVSDPEVVARSRQFPFRYLAAYQHAPSLRWAYPLEQALGHSLANVPALPGRTLVLVDRSGSMWAPLSDRSQLNRADAAAVFGTALALRAEDADLVQFGTDSKQVPYDRGESVLKVLERFEDLGGTYTAEAVRRYYKGHDRVLIVTDEQATYHYGGDPTALVPDEVPVYTWNLAGYRAGHAPSGSGNRHTFGGLTDAAFRMVSLLEGGRDADWPWVAQAR</sequence>
<evidence type="ECO:0000256" key="6">
    <source>
        <dbReference type="ARBA" id="ARBA00023274"/>
    </source>
</evidence>
<evidence type="ECO:0000256" key="3">
    <source>
        <dbReference type="ARBA" id="ARBA00022490"/>
    </source>
</evidence>
<dbReference type="RefSeq" id="WP_369777761.1">
    <property type="nucleotide sequence ID" value="NZ_CP165727.1"/>
</dbReference>
<dbReference type="InterPro" id="IPR040322">
    <property type="entry name" value="TROVE2"/>
</dbReference>
<keyword evidence="6" id="KW-0687">Ribonucleoprotein</keyword>
<proteinExistence type="inferred from homology"/>
<organism evidence="9">
    <name type="scientific">Streptomyces sp. R33</name>
    <dbReference type="NCBI Taxonomy" id="3238629"/>
    <lineage>
        <taxon>Bacteria</taxon>
        <taxon>Bacillati</taxon>
        <taxon>Actinomycetota</taxon>
        <taxon>Actinomycetes</taxon>
        <taxon>Kitasatosporales</taxon>
        <taxon>Streptomycetaceae</taxon>
        <taxon>Streptomyces</taxon>
    </lineage>
</organism>
<dbReference type="GO" id="GO:1990904">
    <property type="term" value="C:ribonucleoprotein complex"/>
    <property type="evidence" value="ECO:0007669"/>
    <property type="project" value="UniProtKB-KW"/>
</dbReference>
<evidence type="ECO:0000313" key="9">
    <source>
        <dbReference type="EMBL" id="XDV63787.1"/>
    </source>
</evidence>
<comment type="similarity">
    <text evidence="2">Belongs to the Ro 60 kDa family.</text>
</comment>
<dbReference type="AlphaFoldDB" id="A0AB39Y5L8"/>
<gene>
    <name evidence="9" type="ORF">AB5J51_13000</name>
</gene>
<feature type="domain" description="TROVE" evidence="8">
    <location>
        <begin position="28"/>
        <end position="364"/>
    </location>
</feature>
<evidence type="ECO:0000256" key="2">
    <source>
        <dbReference type="ARBA" id="ARBA00007814"/>
    </source>
</evidence>
<feature type="compositionally biased region" description="Polar residues" evidence="7">
    <location>
        <begin position="21"/>
        <end position="33"/>
    </location>
</feature>
<evidence type="ECO:0000256" key="5">
    <source>
        <dbReference type="ARBA" id="ARBA00022884"/>
    </source>
</evidence>
<keyword evidence="4" id="KW-0479">Metal-binding</keyword>
<name>A0AB39Y5L8_9ACTN</name>
<dbReference type="SUPFAM" id="SSF140864">
    <property type="entry name" value="TROVE domain-like"/>
    <property type="match status" value="1"/>
</dbReference>
<dbReference type="GO" id="GO:0005737">
    <property type="term" value="C:cytoplasm"/>
    <property type="evidence" value="ECO:0007669"/>
    <property type="project" value="UniProtKB-SubCell"/>
</dbReference>
<feature type="region of interest" description="Disordered" evidence="7">
    <location>
        <begin position="1"/>
        <end position="37"/>
    </location>
</feature>